<dbReference type="PROSITE" id="PS50405">
    <property type="entry name" value="GST_CTER"/>
    <property type="match status" value="1"/>
</dbReference>
<feature type="domain" description="GST N-terminal" evidence="1">
    <location>
        <begin position="1"/>
        <end position="81"/>
    </location>
</feature>
<dbReference type="SFLD" id="SFLDG01150">
    <property type="entry name" value="Main.1:_Beta-like"/>
    <property type="match status" value="1"/>
</dbReference>
<comment type="caution">
    <text evidence="3">The sequence shown here is derived from an EMBL/GenBank/DDBJ whole genome shotgun (WGS) entry which is preliminary data.</text>
</comment>
<accession>A0ABV2EEV0</accession>
<dbReference type="InterPro" id="IPR004045">
    <property type="entry name" value="Glutathione_S-Trfase_N"/>
</dbReference>
<evidence type="ECO:0000313" key="4">
    <source>
        <dbReference type="Proteomes" id="UP001549110"/>
    </source>
</evidence>
<dbReference type="Pfam" id="PF00043">
    <property type="entry name" value="GST_C"/>
    <property type="match status" value="1"/>
</dbReference>
<keyword evidence="3" id="KW-0808">Transferase</keyword>
<dbReference type="Pfam" id="PF13409">
    <property type="entry name" value="GST_N_2"/>
    <property type="match status" value="1"/>
</dbReference>
<evidence type="ECO:0000259" key="1">
    <source>
        <dbReference type="PROSITE" id="PS50404"/>
    </source>
</evidence>
<dbReference type="InterPro" id="IPR036249">
    <property type="entry name" value="Thioredoxin-like_sf"/>
</dbReference>
<dbReference type="PANTHER" id="PTHR44051">
    <property type="entry name" value="GLUTATHIONE S-TRANSFERASE-RELATED"/>
    <property type="match status" value="1"/>
</dbReference>
<dbReference type="SUPFAM" id="SSF52833">
    <property type="entry name" value="Thioredoxin-like"/>
    <property type="match status" value="1"/>
</dbReference>
<name>A0ABV2EEV0_9CAUL</name>
<proteinExistence type="predicted"/>
<dbReference type="Gene3D" id="1.20.1050.10">
    <property type="match status" value="1"/>
</dbReference>
<dbReference type="CDD" id="cd03188">
    <property type="entry name" value="GST_C_Beta"/>
    <property type="match status" value="1"/>
</dbReference>
<dbReference type="GO" id="GO:0004364">
    <property type="term" value="F:glutathione transferase activity"/>
    <property type="evidence" value="ECO:0007669"/>
    <property type="project" value="UniProtKB-EC"/>
</dbReference>
<dbReference type="Gene3D" id="3.40.30.10">
    <property type="entry name" value="Glutaredoxin"/>
    <property type="match status" value="1"/>
</dbReference>
<dbReference type="InterPro" id="IPR036282">
    <property type="entry name" value="Glutathione-S-Trfase_C_sf"/>
</dbReference>
<keyword evidence="4" id="KW-1185">Reference proteome</keyword>
<dbReference type="SFLD" id="SFLDS00019">
    <property type="entry name" value="Glutathione_Transferase_(cytos"/>
    <property type="match status" value="1"/>
</dbReference>
<feature type="domain" description="GST C-terminal" evidence="2">
    <location>
        <begin position="84"/>
        <end position="194"/>
    </location>
</feature>
<dbReference type="RefSeq" id="WP_331928829.1">
    <property type="nucleotide sequence ID" value="NZ_JBEPLU010000001.1"/>
</dbReference>
<evidence type="ECO:0000259" key="2">
    <source>
        <dbReference type="PROSITE" id="PS50405"/>
    </source>
</evidence>
<dbReference type="EMBL" id="JBEPLU010000001">
    <property type="protein sequence ID" value="MET3525555.1"/>
    <property type="molecule type" value="Genomic_DNA"/>
</dbReference>
<dbReference type="InterPro" id="IPR040079">
    <property type="entry name" value="Glutathione_S-Trfase"/>
</dbReference>
<dbReference type="PANTHER" id="PTHR44051:SF8">
    <property type="entry name" value="GLUTATHIONE S-TRANSFERASE GSTA"/>
    <property type="match status" value="1"/>
</dbReference>
<evidence type="ECO:0000313" key="3">
    <source>
        <dbReference type="EMBL" id="MET3525555.1"/>
    </source>
</evidence>
<gene>
    <name evidence="3" type="ORF">ABID41_000650</name>
</gene>
<protein>
    <submittedName>
        <fullName evidence="3">Glutathione S-transferase</fullName>
        <ecNumber evidence="3">2.5.1.18</ecNumber>
    </submittedName>
</protein>
<dbReference type="SUPFAM" id="SSF47616">
    <property type="entry name" value="GST C-terminal domain-like"/>
    <property type="match status" value="1"/>
</dbReference>
<dbReference type="CDD" id="cd03057">
    <property type="entry name" value="GST_N_Beta"/>
    <property type="match status" value="1"/>
</dbReference>
<dbReference type="EC" id="2.5.1.18" evidence="3"/>
<dbReference type="PROSITE" id="PS50404">
    <property type="entry name" value="GST_NTER"/>
    <property type="match status" value="1"/>
</dbReference>
<dbReference type="InterPro" id="IPR004046">
    <property type="entry name" value="GST_C"/>
</dbReference>
<reference evidence="3 4" key="1">
    <citation type="submission" date="2024-06" db="EMBL/GenBank/DDBJ databases">
        <title>Genomic Encyclopedia of Type Strains, Phase IV (KMG-IV): sequencing the most valuable type-strain genomes for metagenomic binning, comparative biology and taxonomic classification.</title>
        <authorList>
            <person name="Goeker M."/>
        </authorList>
    </citation>
    <scope>NUCLEOTIDE SEQUENCE [LARGE SCALE GENOMIC DNA]</scope>
    <source>
        <strain evidence="3 4">DSM 17809</strain>
    </source>
</reference>
<dbReference type="SFLD" id="SFLDG00358">
    <property type="entry name" value="Main_(cytGST)"/>
    <property type="match status" value="1"/>
</dbReference>
<dbReference type="Proteomes" id="UP001549110">
    <property type="component" value="Unassembled WGS sequence"/>
</dbReference>
<organism evidence="3 4">
    <name type="scientific">Phenylobacterium koreense</name>
    <dbReference type="NCBI Taxonomy" id="266125"/>
    <lineage>
        <taxon>Bacteria</taxon>
        <taxon>Pseudomonadati</taxon>
        <taxon>Pseudomonadota</taxon>
        <taxon>Alphaproteobacteria</taxon>
        <taxon>Caulobacterales</taxon>
        <taxon>Caulobacteraceae</taxon>
        <taxon>Phenylobacterium</taxon>
    </lineage>
</organism>
<sequence>MKLYYSPMACSLADHIALEEAGVAYERERVDLKTKLTASGRDFGEVTPKGYVPALALSSGEVLTENIAVLEWIASQFPELGVDGPLGRTRLLEALAYVSTELHRSFKPMWHPSSEAEKAKARSTVSKQLEYVADTMEGDYLFGPSPTVADFYLFVMLLWAQRFEVSVPQALDALRGRMMERPAVRSALSEEGIL</sequence>
<dbReference type="InterPro" id="IPR010987">
    <property type="entry name" value="Glutathione-S-Trfase_C-like"/>
</dbReference>